<feature type="chain" id="PRO_5042985120" description="Activin types I and II receptor domain-containing protein" evidence="1">
    <location>
        <begin position="18"/>
        <end position="89"/>
    </location>
</feature>
<evidence type="ECO:0000313" key="3">
    <source>
        <dbReference type="Proteomes" id="UP001328107"/>
    </source>
</evidence>
<evidence type="ECO:0000256" key="1">
    <source>
        <dbReference type="SAM" id="SignalP"/>
    </source>
</evidence>
<feature type="signal peptide" evidence="1">
    <location>
        <begin position="1"/>
        <end position="17"/>
    </location>
</feature>
<comment type="caution">
    <text evidence="2">The sequence shown here is derived from an EMBL/GenBank/DDBJ whole genome shotgun (WGS) entry which is preliminary data.</text>
</comment>
<name>A0AAN5CWM9_9BILA</name>
<proteinExistence type="predicted"/>
<evidence type="ECO:0000313" key="2">
    <source>
        <dbReference type="EMBL" id="GMR52046.1"/>
    </source>
</evidence>
<sequence length="89" mass="9741">MLVAATLLTISIHQVESIQCHQGYQGGYYTGPKECNGDACMIDVQPMLAFEKSQSCITNIDVEAGCWIDDHSAYKIKGCICKSDFCNGE</sequence>
<gene>
    <name evidence="2" type="ORF">PMAYCL1PPCAC_22241</name>
</gene>
<protein>
    <recommendedName>
        <fullName evidence="4">Activin types I and II receptor domain-containing protein</fullName>
    </recommendedName>
</protein>
<keyword evidence="1" id="KW-0732">Signal</keyword>
<keyword evidence="3" id="KW-1185">Reference proteome</keyword>
<dbReference type="Proteomes" id="UP001328107">
    <property type="component" value="Unassembled WGS sequence"/>
</dbReference>
<reference evidence="3" key="1">
    <citation type="submission" date="2022-10" db="EMBL/GenBank/DDBJ databases">
        <title>Genome assembly of Pristionchus species.</title>
        <authorList>
            <person name="Yoshida K."/>
            <person name="Sommer R.J."/>
        </authorList>
    </citation>
    <scope>NUCLEOTIDE SEQUENCE [LARGE SCALE GENOMIC DNA]</scope>
    <source>
        <strain evidence="3">RS5460</strain>
    </source>
</reference>
<organism evidence="2 3">
    <name type="scientific">Pristionchus mayeri</name>
    <dbReference type="NCBI Taxonomy" id="1317129"/>
    <lineage>
        <taxon>Eukaryota</taxon>
        <taxon>Metazoa</taxon>
        <taxon>Ecdysozoa</taxon>
        <taxon>Nematoda</taxon>
        <taxon>Chromadorea</taxon>
        <taxon>Rhabditida</taxon>
        <taxon>Rhabditina</taxon>
        <taxon>Diplogasteromorpha</taxon>
        <taxon>Diplogasteroidea</taxon>
        <taxon>Neodiplogasteridae</taxon>
        <taxon>Pristionchus</taxon>
    </lineage>
</organism>
<accession>A0AAN5CWM9</accession>
<dbReference type="EMBL" id="BTRK01000005">
    <property type="protein sequence ID" value="GMR52046.1"/>
    <property type="molecule type" value="Genomic_DNA"/>
</dbReference>
<feature type="non-terminal residue" evidence="2">
    <location>
        <position position="89"/>
    </location>
</feature>
<dbReference type="AlphaFoldDB" id="A0AAN5CWM9"/>
<evidence type="ECO:0008006" key="4">
    <source>
        <dbReference type="Google" id="ProtNLM"/>
    </source>
</evidence>